<evidence type="ECO:0000256" key="1">
    <source>
        <dbReference type="ARBA" id="ARBA00004123"/>
    </source>
</evidence>
<keyword evidence="9" id="KW-1185">Reference proteome</keyword>
<comment type="similarity">
    <text evidence="6">Belongs to the PRP39 family.</text>
</comment>
<dbReference type="GO" id="GO:0071004">
    <property type="term" value="C:U2-type prespliceosome"/>
    <property type="evidence" value="ECO:0000318"/>
    <property type="project" value="GO_Central"/>
</dbReference>
<evidence type="ECO:0000256" key="5">
    <source>
        <dbReference type="ARBA" id="ARBA00023242"/>
    </source>
</evidence>
<evidence type="ECO:0000256" key="2">
    <source>
        <dbReference type="ARBA" id="ARBA00022664"/>
    </source>
</evidence>
<dbReference type="AlphaFoldDB" id="B3S6E7"/>
<dbReference type="Proteomes" id="UP000009022">
    <property type="component" value="Unassembled WGS sequence"/>
</dbReference>
<protein>
    <recommendedName>
        <fullName evidence="10">Suppressor of forked domain-containing protein</fullName>
    </recommendedName>
</protein>
<dbReference type="EMBL" id="DS985252">
    <property type="protein sequence ID" value="EDV21608.1"/>
    <property type="molecule type" value="Genomic_DNA"/>
</dbReference>
<dbReference type="GeneID" id="6757107"/>
<feature type="compositionally biased region" description="Polar residues" evidence="7">
    <location>
        <begin position="18"/>
        <end position="27"/>
    </location>
</feature>
<evidence type="ECO:0000313" key="9">
    <source>
        <dbReference type="Proteomes" id="UP000009022"/>
    </source>
</evidence>
<dbReference type="KEGG" id="tad:TRIADDRAFT_59779"/>
<dbReference type="PhylomeDB" id="B3S6E7"/>
<keyword evidence="2" id="KW-0507">mRNA processing</keyword>
<dbReference type="InterPro" id="IPR059164">
    <property type="entry name" value="HAT_PRP39_C"/>
</dbReference>
<comment type="subcellular location">
    <subcellularLocation>
        <location evidence="1">Nucleus</location>
    </subcellularLocation>
</comment>
<evidence type="ECO:0000256" key="3">
    <source>
        <dbReference type="ARBA" id="ARBA00022737"/>
    </source>
</evidence>
<gene>
    <name evidence="8" type="ORF">TRIADDRAFT_59779</name>
</gene>
<dbReference type="InterPro" id="IPR003107">
    <property type="entry name" value="HAT"/>
</dbReference>
<keyword evidence="5" id="KW-0539">Nucleus</keyword>
<keyword evidence="3" id="KW-0677">Repeat</keyword>
<feature type="region of interest" description="Disordered" evidence="7">
    <location>
        <begin position="516"/>
        <end position="566"/>
    </location>
</feature>
<dbReference type="Pfam" id="PF23241">
    <property type="entry name" value="HAT_PRP39_C"/>
    <property type="match status" value="1"/>
</dbReference>
<dbReference type="STRING" id="10228.B3S6E7"/>
<organism evidence="8 9">
    <name type="scientific">Trichoplax adhaerens</name>
    <name type="common">Trichoplax reptans</name>
    <dbReference type="NCBI Taxonomy" id="10228"/>
    <lineage>
        <taxon>Eukaryota</taxon>
        <taxon>Metazoa</taxon>
        <taxon>Placozoa</taxon>
        <taxon>Uniplacotomia</taxon>
        <taxon>Trichoplacea</taxon>
        <taxon>Trichoplacidae</taxon>
        <taxon>Trichoplax</taxon>
    </lineage>
</organism>
<reference evidence="8 9" key="1">
    <citation type="journal article" date="2008" name="Nature">
        <title>The Trichoplax genome and the nature of placozoans.</title>
        <authorList>
            <person name="Srivastava M."/>
            <person name="Begovic E."/>
            <person name="Chapman J."/>
            <person name="Putnam N.H."/>
            <person name="Hellsten U."/>
            <person name="Kawashima T."/>
            <person name="Kuo A."/>
            <person name="Mitros T."/>
            <person name="Salamov A."/>
            <person name="Carpenter M.L."/>
            <person name="Signorovitch A.Y."/>
            <person name="Moreno M.A."/>
            <person name="Kamm K."/>
            <person name="Grimwood J."/>
            <person name="Schmutz J."/>
            <person name="Shapiro H."/>
            <person name="Grigoriev I.V."/>
            <person name="Buss L.W."/>
            <person name="Schierwater B."/>
            <person name="Dellaporta S.L."/>
            <person name="Rokhsar D.S."/>
        </authorList>
    </citation>
    <scope>NUCLEOTIDE SEQUENCE [LARGE SCALE GENOMIC DNA]</scope>
    <source>
        <strain evidence="8 9">Grell-BS-1999</strain>
    </source>
</reference>
<dbReference type="FunCoup" id="B3S6E7">
    <property type="interactions" value="1855"/>
</dbReference>
<keyword evidence="4" id="KW-0508">mRNA splicing</keyword>
<dbReference type="Gene3D" id="1.25.40.10">
    <property type="entry name" value="Tetratricopeptide repeat domain"/>
    <property type="match status" value="2"/>
</dbReference>
<name>B3S6E7_TRIAD</name>
<dbReference type="RefSeq" id="XP_002115756.1">
    <property type="nucleotide sequence ID" value="XM_002115720.1"/>
</dbReference>
<dbReference type="InParanoid" id="B3S6E7"/>
<dbReference type="eggNOG" id="KOG1258">
    <property type="taxonomic scope" value="Eukaryota"/>
</dbReference>
<dbReference type="FunFam" id="1.25.40.10:FF:000091">
    <property type="entry name" value="Pre-mRNA-processing factor 39"/>
    <property type="match status" value="1"/>
</dbReference>
<evidence type="ECO:0000256" key="4">
    <source>
        <dbReference type="ARBA" id="ARBA00023187"/>
    </source>
</evidence>
<sequence>MENQADMQVVTQQQQQQDEATNPTADGNATAEDELEAYWKPVRQNSSDFDSWTYLLQYVEKKEDFSYISGAYNEFFKHYPYCYGYWKKYAELAIKYTDSNQVLQIYEAGVNAIPLSIDLWESYLSFFSKSVEESGENRIDEIRGLYQRAIATAGLEFISDVLWNSYIAWEKGSGLLKNVIPIFDQILKIPTRQYGSYILSLTDFINNNTPEDILSEEDLASIQSEIASSGDAEQPITTESVRAWLIKPRQALYSANEEEVKKRWGFEDKIKRPYFHVKPLEQDQLKNWREYLDFEIEQGDQNRIRVLFERCLIACALYEEFWLKYAKYMEDCNPKSSLAVFEKACTVHLPRKHSIHIAWATAEEKFGNFDRADDILKTLLDRVPDLAVVTMHRINLARRRGNADNINGLYSDAISNSKSSLTRSLYISQLSKYHLQESEALYWQLLDLELSQPGCVDKTRIEAVFSIIFANDALPSTCKEEFSRMRLNFLEDFETDIGRIKEAYESHETTYNVDLPKYTNSRKRPLEDGQSDTQAKQLKSDSAADPNAIASAPTTPNPMGVPDPSMYYQQQQQWAAYGQGGYAYPQPNAWGGYQAFPTQ</sequence>
<proteinExistence type="inferred from homology"/>
<accession>B3S6E7</accession>
<dbReference type="OrthoDB" id="10265668at2759"/>
<evidence type="ECO:0000313" key="8">
    <source>
        <dbReference type="EMBL" id="EDV21608.1"/>
    </source>
</evidence>
<dbReference type="GO" id="GO:0000243">
    <property type="term" value="C:commitment complex"/>
    <property type="evidence" value="ECO:0000318"/>
    <property type="project" value="GO_Central"/>
</dbReference>
<dbReference type="GO" id="GO:0000395">
    <property type="term" value="P:mRNA 5'-splice site recognition"/>
    <property type="evidence" value="ECO:0000318"/>
    <property type="project" value="GO_Central"/>
</dbReference>
<dbReference type="InterPro" id="IPR011990">
    <property type="entry name" value="TPR-like_helical_dom_sf"/>
</dbReference>
<dbReference type="PANTHER" id="PTHR17204:SF5">
    <property type="entry name" value="PRE-MRNA-PROCESSING FACTOR 39"/>
    <property type="match status" value="1"/>
</dbReference>
<feature type="compositionally biased region" description="Low complexity" evidence="7">
    <location>
        <begin position="8"/>
        <end position="17"/>
    </location>
</feature>
<feature type="region of interest" description="Disordered" evidence="7">
    <location>
        <begin position="1"/>
        <end position="30"/>
    </location>
</feature>
<evidence type="ECO:0008006" key="10">
    <source>
        <dbReference type="Google" id="ProtNLM"/>
    </source>
</evidence>
<dbReference type="CTD" id="6757107"/>
<dbReference type="SUPFAM" id="SSF48452">
    <property type="entry name" value="TPR-like"/>
    <property type="match status" value="1"/>
</dbReference>
<dbReference type="SMART" id="SM00386">
    <property type="entry name" value="HAT"/>
    <property type="match status" value="4"/>
</dbReference>
<dbReference type="Pfam" id="PF23240">
    <property type="entry name" value="HAT_PRP39_N"/>
    <property type="match status" value="1"/>
</dbReference>
<dbReference type="OMA" id="FQRACGY"/>
<evidence type="ECO:0000256" key="6">
    <source>
        <dbReference type="ARBA" id="ARBA00038019"/>
    </source>
</evidence>
<dbReference type="GO" id="GO:0005685">
    <property type="term" value="C:U1 snRNP"/>
    <property type="evidence" value="ECO:0000318"/>
    <property type="project" value="GO_Central"/>
</dbReference>
<dbReference type="HOGENOM" id="CLU_007434_2_0_1"/>
<evidence type="ECO:0000256" key="7">
    <source>
        <dbReference type="SAM" id="MobiDB-lite"/>
    </source>
</evidence>
<dbReference type="PANTHER" id="PTHR17204">
    <property type="entry name" value="PRE-MRNA PROCESSING PROTEIN PRP39-RELATED"/>
    <property type="match status" value="1"/>
</dbReference>